<feature type="region of interest" description="Disordered" evidence="1">
    <location>
        <begin position="1"/>
        <end position="49"/>
    </location>
</feature>
<evidence type="ECO:0000313" key="2">
    <source>
        <dbReference type="EMBL" id="GAG90122.1"/>
    </source>
</evidence>
<sequence>MLGLQQPTIPRKEGGYYAKRNGTKHGGTQHSATIGNPGDDQETSTMAMG</sequence>
<organism evidence="2">
    <name type="scientific">marine sediment metagenome</name>
    <dbReference type="NCBI Taxonomy" id="412755"/>
    <lineage>
        <taxon>unclassified sequences</taxon>
        <taxon>metagenomes</taxon>
        <taxon>ecological metagenomes</taxon>
    </lineage>
</organism>
<reference evidence="2" key="1">
    <citation type="journal article" date="2014" name="Front. Microbiol.">
        <title>High frequency of phylogenetically diverse reductive dehalogenase-homologous genes in deep subseafloor sedimentary metagenomes.</title>
        <authorList>
            <person name="Kawai M."/>
            <person name="Futagami T."/>
            <person name="Toyoda A."/>
            <person name="Takaki Y."/>
            <person name="Nishi S."/>
            <person name="Hori S."/>
            <person name="Arai W."/>
            <person name="Tsubouchi T."/>
            <person name="Morono Y."/>
            <person name="Uchiyama I."/>
            <person name="Ito T."/>
            <person name="Fujiyama A."/>
            <person name="Inagaki F."/>
            <person name="Takami H."/>
        </authorList>
    </citation>
    <scope>NUCLEOTIDE SEQUENCE</scope>
    <source>
        <strain evidence="2">Expedition CK06-06</strain>
    </source>
</reference>
<gene>
    <name evidence="2" type="ORF">S01H4_49959</name>
</gene>
<protein>
    <submittedName>
        <fullName evidence="2">Uncharacterized protein</fullName>
    </submittedName>
</protein>
<evidence type="ECO:0000256" key="1">
    <source>
        <dbReference type="SAM" id="MobiDB-lite"/>
    </source>
</evidence>
<comment type="caution">
    <text evidence="2">The sequence shown here is derived from an EMBL/GenBank/DDBJ whole genome shotgun (WGS) entry which is preliminary data.</text>
</comment>
<proteinExistence type="predicted"/>
<accession>X1CA48</accession>
<dbReference type="AlphaFoldDB" id="X1CA48"/>
<name>X1CA48_9ZZZZ</name>
<dbReference type="EMBL" id="BART01028311">
    <property type="protein sequence ID" value="GAG90122.1"/>
    <property type="molecule type" value="Genomic_DNA"/>
</dbReference>